<keyword evidence="2" id="KW-1185">Reference proteome</keyword>
<evidence type="ECO:0000313" key="2">
    <source>
        <dbReference type="Proteomes" id="UP000016511"/>
    </source>
</evidence>
<accession>U1WTN0</accession>
<protein>
    <submittedName>
        <fullName evidence="1">Uncharacterized protein</fullName>
    </submittedName>
</protein>
<organism evidence="1 2">
    <name type="scientific">Aneurinibacillus aneurinilyticus ATCC 12856</name>
    <dbReference type="NCBI Taxonomy" id="649747"/>
    <lineage>
        <taxon>Bacteria</taxon>
        <taxon>Bacillati</taxon>
        <taxon>Bacillota</taxon>
        <taxon>Bacilli</taxon>
        <taxon>Bacillales</taxon>
        <taxon>Paenibacillaceae</taxon>
        <taxon>Aneurinibacillus group</taxon>
        <taxon>Aneurinibacillus</taxon>
    </lineage>
</organism>
<dbReference type="Proteomes" id="UP000016511">
    <property type="component" value="Unassembled WGS sequence"/>
</dbReference>
<sequence>MLCQLGNNEANDELIRKSAGFSILLVEVYTIIAKIEVQGSAI</sequence>
<dbReference type="HOGENOM" id="CLU_3246469_0_0_9"/>
<proteinExistence type="predicted"/>
<evidence type="ECO:0000313" key="1">
    <source>
        <dbReference type="EMBL" id="ERI05603.1"/>
    </source>
</evidence>
<dbReference type="EMBL" id="AWSJ01000351">
    <property type="protein sequence ID" value="ERI05603.1"/>
    <property type="molecule type" value="Genomic_DNA"/>
</dbReference>
<reference evidence="1 2" key="1">
    <citation type="submission" date="2013-08" db="EMBL/GenBank/DDBJ databases">
        <authorList>
            <person name="Weinstock G."/>
            <person name="Sodergren E."/>
            <person name="Wylie T."/>
            <person name="Fulton L."/>
            <person name="Fulton R."/>
            <person name="Fronick C."/>
            <person name="O'Laughlin M."/>
            <person name="Godfrey J."/>
            <person name="Miner T."/>
            <person name="Herter B."/>
            <person name="Appelbaum E."/>
            <person name="Cordes M."/>
            <person name="Lek S."/>
            <person name="Wollam A."/>
            <person name="Pepin K.H."/>
            <person name="Palsikar V.B."/>
            <person name="Mitreva M."/>
            <person name="Wilson R.K."/>
        </authorList>
    </citation>
    <scope>NUCLEOTIDE SEQUENCE [LARGE SCALE GENOMIC DNA]</scope>
    <source>
        <strain evidence="1 2">ATCC 12856</strain>
    </source>
</reference>
<gene>
    <name evidence="1" type="ORF">HMPREF0083_05598</name>
</gene>
<dbReference type="AlphaFoldDB" id="U1WTN0"/>
<comment type="caution">
    <text evidence="1">The sequence shown here is derived from an EMBL/GenBank/DDBJ whole genome shotgun (WGS) entry which is preliminary data.</text>
</comment>
<name>U1WTN0_ANEAE</name>